<protein>
    <submittedName>
        <fullName evidence="2">Fibrocystin-L</fullName>
    </submittedName>
</protein>
<reference evidence="2" key="2">
    <citation type="submission" date="2020-10" db="UniProtKB">
        <authorList>
            <consortium name="WormBaseParasite"/>
        </authorList>
    </citation>
    <scope>IDENTIFICATION</scope>
</reference>
<reference evidence="1" key="1">
    <citation type="journal article" date="2013" name="Genetics">
        <title>The draft genome and transcriptome of Panagrellus redivivus are shaped by the harsh demands of a free-living lifestyle.</title>
        <authorList>
            <person name="Srinivasan J."/>
            <person name="Dillman A.R."/>
            <person name="Macchietto M.G."/>
            <person name="Heikkinen L."/>
            <person name="Lakso M."/>
            <person name="Fracchia K.M."/>
            <person name="Antoshechkin I."/>
            <person name="Mortazavi A."/>
            <person name="Wong G."/>
            <person name="Sternberg P.W."/>
        </authorList>
    </citation>
    <scope>NUCLEOTIDE SEQUENCE [LARGE SCALE GENOMIC DNA]</scope>
    <source>
        <strain evidence="1">MT8872</strain>
    </source>
</reference>
<proteinExistence type="predicted"/>
<dbReference type="Gene3D" id="2.60.210.10">
    <property type="entry name" value="Apoptosis, Tumor Necrosis Factor Receptor Associated Protein 2, Chain A"/>
    <property type="match status" value="1"/>
</dbReference>
<accession>A0A7E4ZX57</accession>
<dbReference type="SUPFAM" id="SSF49599">
    <property type="entry name" value="TRAF domain-like"/>
    <property type="match status" value="2"/>
</dbReference>
<organism evidence="1 2">
    <name type="scientific">Panagrellus redivivus</name>
    <name type="common">Microworm</name>
    <dbReference type="NCBI Taxonomy" id="6233"/>
    <lineage>
        <taxon>Eukaryota</taxon>
        <taxon>Metazoa</taxon>
        <taxon>Ecdysozoa</taxon>
        <taxon>Nematoda</taxon>
        <taxon>Chromadorea</taxon>
        <taxon>Rhabditida</taxon>
        <taxon>Tylenchina</taxon>
        <taxon>Panagrolaimomorpha</taxon>
        <taxon>Panagrolaimoidea</taxon>
        <taxon>Panagrolaimidae</taxon>
        <taxon>Panagrellus</taxon>
    </lineage>
</organism>
<dbReference type="Proteomes" id="UP000492821">
    <property type="component" value="Unassembled WGS sequence"/>
</dbReference>
<name>A0A7E4ZX57_PANRE</name>
<dbReference type="AlphaFoldDB" id="A0A7E4ZX57"/>
<sequence length="448" mass="50130">MLDIGFAVDFCFFLLFVAFVLIIQSDLAMAVVTDEVQLKIRASFLELLEFGQFLRSDERPINGIDGLTWQLVIYPNGEKNENFGYFQAYVILSKGGFETSVEICIKDSDLKHQFKVVQADAGRIRHPMIIFNGDIHSSGCIKDEEFLVEAKIEIKKPLQMPNPIGNEAPVIRTFEDSFTLTLDPEMLCLNETGVPMIMDSQRNNGITWNVVYFPNGEYPDETDHVKVRIIISGGPAIITWTAGLAIGSSTIYTGDTIELTGEDGTGACVATHYQCKIANKVAGNIEIVVNVKFSKDANYITYRDKGQHAVSDAIHMEFPSGLFDLDYNGQFESSDNKLLPTPNCTCSQKNAKHTWRIRYFFAGEDEEDKGHLTLYIDVDNPKLEPISVKGTITIDGMVDAQPYTFEFQQQKSQSFLIKRLVSINDMRVKGALEGMDVGINCDATFETH</sequence>
<evidence type="ECO:0000313" key="1">
    <source>
        <dbReference type="Proteomes" id="UP000492821"/>
    </source>
</evidence>
<keyword evidence="1" id="KW-1185">Reference proteome</keyword>
<evidence type="ECO:0000313" key="2">
    <source>
        <dbReference type="WBParaSite" id="Pan_g22978.t1"/>
    </source>
</evidence>
<dbReference type="InterPro" id="IPR008974">
    <property type="entry name" value="TRAF-like"/>
</dbReference>
<dbReference type="WBParaSite" id="Pan_g22978.t1">
    <property type="protein sequence ID" value="Pan_g22978.t1"/>
    <property type="gene ID" value="Pan_g22978"/>
</dbReference>